<dbReference type="Proteomes" id="UP000518605">
    <property type="component" value="Unassembled WGS sequence"/>
</dbReference>
<protein>
    <submittedName>
        <fullName evidence="2">Uncharacterized protein</fullName>
    </submittedName>
</protein>
<evidence type="ECO:0000313" key="2">
    <source>
        <dbReference type="EMBL" id="MBB3152270.1"/>
    </source>
</evidence>
<reference evidence="2 3" key="1">
    <citation type="submission" date="2020-08" db="EMBL/GenBank/DDBJ databases">
        <title>Genomic Encyclopedia of Type Strains, Phase III (KMG-III): the genomes of soil and plant-associated and newly described type strains.</title>
        <authorList>
            <person name="Whitman W."/>
        </authorList>
    </citation>
    <scope>NUCLEOTIDE SEQUENCE [LARGE SCALE GENOMIC DNA]</scope>
    <source>
        <strain evidence="2 3">CECT 8234</strain>
    </source>
</reference>
<comment type="caution">
    <text evidence="2">The sequence shown here is derived from an EMBL/GenBank/DDBJ whole genome shotgun (WGS) entry which is preliminary data.</text>
</comment>
<organism evidence="2 3">
    <name type="scientific">Paenibacillus endophyticus</name>
    <dbReference type="NCBI Taxonomy" id="1294268"/>
    <lineage>
        <taxon>Bacteria</taxon>
        <taxon>Bacillati</taxon>
        <taxon>Bacillota</taxon>
        <taxon>Bacilli</taxon>
        <taxon>Bacillales</taxon>
        <taxon>Paenibacillaceae</taxon>
        <taxon>Paenibacillus</taxon>
    </lineage>
</organism>
<name>A0A7W5C6X8_9BACL</name>
<accession>A0A7W5C6X8</accession>
<gene>
    <name evidence="2" type="ORF">FHS16_002316</name>
</gene>
<dbReference type="EMBL" id="JACHXW010000005">
    <property type="protein sequence ID" value="MBB3152270.1"/>
    <property type="molecule type" value="Genomic_DNA"/>
</dbReference>
<dbReference type="AlphaFoldDB" id="A0A7W5C6X8"/>
<sequence length="207" mass="22359">MNQYSQQPGNYQGQQSYLNQGTHFEPTGNVQSHYQGQLSQPTFGRQTNSIVSNVPGGYQASNSYSQGNQHFSPNSYSNSTHPVGTNHSFISHQPVQSHAQSPATAFGNVGPVIAHVGYQAGYDNQQSYYQPTSNIGSNYVQHSASNFGGYAQSNQQNGYGMTPTHSNTSIHPVYEATNAYQQSGPVISHVGWQSQSAANSPYSGGMR</sequence>
<feature type="region of interest" description="Disordered" evidence="1">
    <location>
        <begin position="1"/>
        <end position="103"/>
    </location>
</feature>
<keyword evidence="3" id="KW-1185">Reference proteome</keyword>
<dbReference type="RefSeq" id="WP_183561998.1">
    <property type="nucleotide sequence ID" value="NZ_CBCSLB010000003.1"/>
</dbReference>
<feature type="compositionally biased region" description="Polar residues" evidence="1">
    <location>
        <begin position="1"/>
        <end position="52"/>
    </location>
</feature>
<evidence type="ECO:0000256" key="1">
    <source>
        <dbReference type="SAM" id="MobiDB-lite"/>
    </source>
</evidence>
<evidence type="ECO:0000313" key="3">
    <source>
        <dbReference type="Proteomes" id="UP000518605"/>
    </source>
</evidence>
<proteinExistence type="predicted"/>
<feature type="compositionally biased region" description="Polar residues" evidence="1">
    <location>
        <begin position="59"/>
        <end position="103"/>
    </location>
</feature>